<evidence type="ECO:0000313" key="1">
    <source>
        <dbReference type="EMBL" id="CAB0578361.1"/>
    </source>
</evidence>
<dbReference type="Gene3D" id="3.40.50.1820">
    <property type="entry name" value="alpha/beta hydrolase"/>
    <property type="match status" value="1"/>
</dbReference>
<gene>
    <name evidence="1" type="ORF">CIP107547_00080</name>
</gene>
<dbReference type="KEGG" id="cdi:DIP2339"/>
<dbReference type="EMBL" id="CADDAV010000001">
    <property type="protein sequence ID" value="CAB0578361.1"/>
    <property type="molecule type" value="Genomic_DNA"/>
</dbReference>
<evidence type="ECO:0000313" key="2">
    <source>
        <dbReference type="Proteomes" id="UP000480222"/>
    </source>
</evidence>
<dbReference type="SMR" id="A0A0D6HA45"/>
<protein>
    <submittedName>
        <fullName evidence="1">Esterase</fullName>
    </submittedName>
</protein>
<dbReference type="OMA" id="HASWSTI"/>
<dbReference type="GeneID" id="29422814"/>
<organism evidence="1 2">
    <name type="scientific">Corynebacterium diphtheriae</name>
    <dbReference type="NCBI Taxonomy" id="1717"/>
    <lineage>
        <taxon>Bacteria</taxon>
        <taxon>Bacillati</taxon>
        <taxon>Actinomycetota</taxon>
        <taxon>Actinomycetes</taxon>
        <taxon>Mycobacteriales</taxon>
        <taxon>Corynebacteriaceae</taxon>
        <taxon>Corynebacterium</taxon>
    </lineage>
</organism>
<dbReference type="Proteomes" id="UP000480222">
    <property type="component" value="Unassembled WGS sequence"/>
</dbReference>
<dbReference type="Pfam" id="PF00756">
    <property type="entry name" value="Esterase"/>
    <property type="match status" value="1"/>
</dbReference>
<dbReference type="SUPFAM" id="SSF53474">
    <property type="entry name" value="alpha/beta-Hydrolases"/>
    <property type="match status" value="1"/>
</dbReference>
<dbReference type="RefSeq" id="WP_010935773.1">
    <property type="nucleotide sequence ID" value="NZ_CAJDXO010000005.1"/>
</dbReference>
<dbReference type="PANTHER" id="PTHR48098:SF1">
    <property type="entry name" value="DIACYLGLYCEROL ACYLTRANSFERASE_MYCOLYLTRANSFERASE AG85A"/>
    <property type="match status" value="1"/>
</dbReference>
<reference evidence="1 2" key="1">
    <citation type="submission" date="2020-02" db="EMBL/GenBank/DDBJ databases">
        <authorList>
            <person name="Brisse S."/>
        </authorList>
    </citation>
    <scope>NUCLEOTIDE SEQUENCE [LARGE SCALE GENOMIC DNA]</scope>
    <source>
        <strain evidence="1">CIP107547</strain>
    </source>
</reference>
<proteinExistence type="predicted"/>
<dbReference type="InterPro" id="IPR050583">
    <property type="entry name" value="Mycobacterial_A85_antigen"/>
</dbReference>
<dbReference type="InterPro" id="IPR000801">
    <property type="entry name" value="Esterase-like"/>
</dbReference>
<name>A0A0D6HA45_CORDP</name>
<dbReference type="GO" id="GO:0016747">
    <property type="term" value="F:acyltransferase activity, transferring groups other than amino-acyl groups"/>
    <property type="evidence" value="ECO:0007669"/>
    <property type="project" value="TreeGrafter"/>
</dbReference>
<dbReference type="AlphaFoldDB" id="A0A0D6HA45"/>
<sequence>MRFPSISSSVRRACATATAVIALAGVAAPSANAQSSNPIEAGSSALNYGANSLLAEWSKNPHLGEDINSFYRGMHMYSPWAQFPLWNMWGSPTPYPIEAERDFAAPRLVKVEKDERFDVDRLFIESPAMRRIVQVQVQHPKDRTTPAPMLYLLDGVTAPSQSGWLRKGDVQGAMANEHVTVIMPTEAGGTNYTDWNETDPYLGRAKWETFLIKELPGVLVQPETKIAYNGKSYIGGLSMGGSAAVRLANLYPEKFVGTFGVSGCYSPVNTSGRELFNLAARVIGGNPDLMWGRDITEQRRRNDVVANPSGIASMDTYIYVANGVATPSDVNGPKEDGPFTLFGNIVLEKMSYRCTQELEASVREKIADPSRITFDYHDGGVHSWPYYRQQLPVAWANVSKGQYTYR</sequence>
<dbReference type="InterPro" id="IPR029058">
    <property type="entry name" value="AB_hydrolase_fold"/>
</dbReference>
<comment type="caution">
    <text evidence="1">The sequence shown here is derived from an EMBL/GenBank/DDBJ whole genome shotgun (WGS) entry which is preliminary data.</text>
</comment>
<dbReference type="KEGG" id="cdip:ERS451417_02364"/>
<dbReference type="OrthoDB" id="4510758at2"/>
<accession>A0A0D6HA45</accession>
<dbReference type="PANTHER" id="PTHR48098">
    <property type="entry name" value="ENTEROCHELIN ESTERASE-RELATED"/>
    <property type="match status" value="1"/>
</dbReference>